<reference evidence="12" key="1">
    <citation type="submission" date="2018-05" db="EMBL/GenBank/DDBJ databases">
        <authorList>
            <person name="Lanie J.A."/>
            <person name="Ng W.-L."/>
            <person name="Kazmierczak K.M."/>
            <person name="Andrzejewski T.M."/>
            <person name="Davidsen T.M."/>
            <person name="Wayne K.J."/>
            <person name="Tettelin H."/>
            <person name="Glass J.I."/>
            <person name="Rusch D."/>
            <person name="Podicherti R."/>
            <person name="Tsui H.-C.T."/>
            <person name="Winkler M.E."/>
        </authorList>
    </citation>
    <scope>NUCLEOTIDE SEQUENCE</scope>
</reference>
<organism evidence="12">
    <name type="scientific">marine metagenome</name>
    <dbReference type="NCBI Taxonomy" id="408172"/>
    <lineage>
        <taxon>unclassified sequences</taxon>
        <taxon>metagenomes</taxon>
        <taxon>ecological metagenomes</taxon>
    </lineage>
</organism>
<dbReference type="InterPro" id="IPR000297">
    <property type="entry name" value="PPIase_PpiC"/>
</dbReference>
<dbReference type="PROSITE" id="PS50198">
    <property type="entry name" value="PPIC_PPIASE_2"/>
    <property type="match status" value="1"/>
</dbReference>
<keyword evidence="7" id="KW-0143">Chaperone</keyword>
<evidence type="ECO:0000256" key="9">
    <source>
        <dbReference type="ARBA" id="ARBA00040743"/>
    </source>
</evidence>
<dbReference type="GO" id="GO:0005886">
    <property type="term" value="C:plasma membrane"/>
    <property type="evidence" value="ECO:0007669"/>
    <property type="project" value="UniProtKB-SubCell"/>
</dbReference>
<evidence type="ECO:0000256" key="2">
    <source>
        <dbReference type="ARBA" id="ARBA00022475"/>
    </source>
</evidence>
<feature type="non-terminal residue" evidence="12">
    <location>
        <position position="497"/>
    </location>
</feature>
<gene>
    <name evidence="12" type="ORF">METZ01_LOCUS226178</name>
</gene>
<evidence type="ECO:0000256" key="10">
    <source>
        <dbReference type="ARBA" id="ARBA00042775"/>
    </source>
</evidence>
<comment type="subcellular location">
    <subcellularLocation>
        <location evidence="1">Cell inner membrane</location>
        <topology evidence="1">Single-pass type II membrane protein</topology>
        <orientation evidence="1">Periplasmic side</orientation>
    </subcellularLocation>
</comment>
<protein>
    <recommendedName>
        <fullName evidence="9">Periplasmic chaperone PpiD</fullName>
    </recommendedName>
    <alternativeName>
        <fullName evidence="10">Periplasmic folding chaperone</fullName>
    </alternativeName>
</protein>
<dbReference type="EMBL" id="UINC01054969">
    <property type="protein sequence ID" value="SVB73324.1"/>
    <property type="molecule type" value="Genomic_DNA"/>
</dbReference>
<dbReference type="InterPro" id="IPR052029">
    <property type="entry name" value="PpiD_chaperone"/>
</dbReference>
<dbReference type="InterPro" id="IPR027304">
    <property type="entry name" value="Trigger_fact/SurA_dom_sf"/>
</dbReference>
<evidence type="ECO:0000256" key="4">
    <source>
        <dbReference type="ARBA" id="ARBA00022692"/>
    </source>
</evidence>
<keyword evidence="5" id="KW-1133">Transmembrane helix</keyword>
<dbReference type="Gene3D" id="3.10.50.40">
    <property type="match status" value="1"/>
</dbReference>
<evidence type="ECO:0000256" key="5">
    <source>
        <dbReference type="ARBA" id="ARBA00022989"/>
    </source>
</evidence>
<evidence type="ECO:0000256" key="7">
    <source>
        <dbReference type="ARBA" id="ARBA00023186"/>
    </source>
</evidence>
<dbReference type="Pfam" id="PF00639">
    <property type="entry name" value="Rotamase"/>
    <property type="match status" value="1"/>
</dbReference>
<evidence type="ECO:0000313" key="12">
    <source>
        <dbReference type="EMBL" id="SVB73324.1"/>
    </source>
</evidence>
<keyword evidence="3" id="KW-0997">Cell inner membrane</keyword>
<proteinExistence type="inferred from homology"/>
<evidence type="ECO:0000259" key="11">
    <source>
        <dbReference type="PROSITE" id="PS50198"/>
    </source>
</evidence>
<evidence type="ECO:0000256" key="8">
    <source>
        <dbReference type="ARBA" id="ARBA00038408"/>
    </source>
</evidence>
<dbReference type="AlphaFoldDB" id="A0A382GF49"/>
<evidence type="ECO:0000256" key="6">
    <source>
        <dbReference type="ARBA" id="ARBA00023136"/>
    </source>
</evidence>
<dbReference type="SUPFAM" id="SSF54534">
    <property type="entry name" value="FKBP-like"/>
    <property type="match status" value="1"/>
</dbReference>
<dbReference type="SUPFAM" id="SSF109998">
    <property type="entry name" value="Triger factor/SurA peptide-binding domain-like"/>
    <property type="match status" value="1"/>
</dbReference>
<evidence type="ECO:0000256" key="3">
    <source>
        <dbReference type="ARBA" id="ARBA00022519"/>
    </source>
</evidence>
<evidence type="ECO:0000256" key="1">
    <source>
        <dbReference type="ARBA" id="ARBA00004382"/>
    </source>
</evidence>
<dbReference type="GO" id="GO:0003755">
    <property type="term" value="F:peptidyl-prolyl cis-trans isomerase activity"/>
    <property type="evidence" value="ECO:0007669"/>
    <property type="project" value="InterPro"/>
</dbReference>
<dbReference type="PANTHER" id="PTHR47529">
    <property type="entry name" value="PEPTIDYL-PROLYL CIS-TRANS ISOMERASE D"/>
    <property type="match status" value="1"/>
</dbReference>
<sequence length="497" mass="56376">QNYEAILASQGVSVAQFESDLRLQLEINQLRRGFIDSSFITPNEFRQFIELQMQKRIGQLLTINAENFIDEVVINADQVQSYFDNNQDLFQTDEEVDVEYLSLSLDDVAATIEYSEDDLRAYYENNLARFITNEERKSRHILIAIDEDTNEEDALETILTVQERLVSESFEAIAKELSDDPGSAELGGDLGWAEPGLFVPEFDKVLFSLEINELSDPVKTEFGYHLIRLDELNEGEQQVYEDVQLELDSEYSKVRAEDKLFGLVDQLEDLSLQAFNELNSVADALGLSLSRIDGVSRNGATFFNQDPEIISILFSQNSIETAENTPLFEFDDSIFVARVIGHRMPTTKGFSEVESEIKDYLVSQEAISLANNYAEQIKPQFSDNVSFKDKADEFNVKASEFDVSRGDTELSRGLIEMIFNSSSNDMVEGNIQTYVEGEKVFLLRVSSYEDGKLESFNDEERNSAKIELSEQIGSRELNAFAEHLRKNAEVSIDPGLY</sequence>
<feature type="non-terminal residue" evidence="12">
    <location>
        <position position="1"/>
    </location>
</feature>
<keyword evidence="4" id="KW-0812">Transmembrane</keyword>
<accession>A0A382GF49</accession>
<feature type="domain" description="PpiC" evidence="11">
    <location>
        <begin position="133"/>
        <end position="231"/>
    </location>
</feature>
<name>A0A382GF49_9ZZZZ</name>
<comment type="similarity">
    <text evidence="8">Belongs to the PpiD chaperone family.</text>
</comment>
<keyword evidence="6" id="KW-0472">Membrane</keyword>
<dbReference type="InterPro" id="IPR046357">
    <property type="entry name" value="PPIase_dom_sf"/>
</dbReference>
<dbReference type="PANTHER" id="PTHR47529:SF1">
    <property type="entry name" value="PERIPLASMIC CHAPERONE PPID"/>
    <property type="match status" value="1"/>
</dbReference>
<keyword evidence="2" id="KW-1003">Cell membrane</keyword>